<dbReference type="GO" id="GO:0022857">
    <property type="term" value="F:transmembrane transporter activity"/>
    <property type="evidence" value="ECO:0007669"/>
    <property type="project" value="InterPro"/>
</dbReference>
<dbReference type="InterPro" id="IPR011701">
    <property type="entry name" value="MFS"/>
</dbReference>
<feature type="compositionally biased region" description="Basic and acidic residues" evidence="14">
    <location>
        <begin position="19"/>
        <end position="34"/>
    </location>
</feature>
<dbReference type="AlphaFoldDB" id="V5G990"/>
<keyword evidence="8" id="KW-0805">Transcription regulation</keyword>
<keyword evidence="6" id="KW-0227">DNA damage</keyword>
<evidence type="ECO:0000256" key="1">
    <source>
        <dbReference type="ARBA" id="ARBA00002817"/>
    </source>
</evidence>
<evidence type="ECO:0000256" key="4">
    <source>
        <dbReference type="ARBA" id="ARBA00007470"/>
    </source>
</evidence>
<dbReference type="GO" id="GO:0006367">
    <property type="term" value="P:transcription initiation at RNA polymerase II promoter"/>
    <property type="evidence" value="ECO:0007669"/>
    <property type="project" value="InterPro"/>
</dbReference>
<evidence type="ECO:0000256" key="15">
    <source>
        <dbReference type="SAM" id="Phobius"/>
    </source>
</evidence>
<dbReference type="GO" id="GO:0005886">
    <property type="term" value="C:plasma membrane"/>
    <property type="evidence" value="ECO:0007669"/>
    <property type="project" value="TreeGrafter"/>
</dbReference>
<feature type="transmembrane region" description="Helical" evidence="15">
    <location>
        <begin position="452"/>
        <end position="471"/>
    </location>
</feature>
<dbReference type="InterPro" id="IPR035935">
    <property type="entry name" value="TFB5-like_sf"/>
</dbReference>
<dbReference type="FunFam" id="1.20.1250.20:FF:000318">
    <property type="entry name" value="MFS multidrug transporter, putative"/>
    <property type="match status" value="1"/>
</dbReference>
<evidence type="ECO:0000256" key="5">
    <source>
        <dbReference type="ARBA" id="ARBA00022692"/>
    </source>
</evidence>
<keyword evidence="18" id="KW-1185">Reference proteome</keyword>
<evidence type="ECO:0000256" key="11">
    <source>
        <dbReference type="ARBA" id="ARBA00023204"/>
    </source>
</evidence>
<dbReference type="GO" id="GO:0006289">
    <property type="term" value="P:nucleotide-excision repair"/>
    <property type="evidence" value="ECO:0007669"/>
    <property type="project" value="InterPro"/>
</dbReference>
<feature type="region of interest" description="Disordered" evidence="14">
    <location>
        <begin position="1"/>
        <end position="34"/>
    </location>
</feature>
<dbReference type="Pfam" id="PF06331">
    <property type="entry name" value="Tfb5"/>
    <property type="match status" value="1"/>
</dbReference>
<comment type="function">
    <text evidence="1">Component of the general transcription and DNA repair factor IIH (TFIIH) core complex, which is involved in general and transcription-coupled nucleotide excision repair (NER) of damaged DNA and, when complexed to TFIIK, in RNA transcription by RNA polymerase II. In NER, TFIIH acts by opening DNA around the lesion to allow the excision of the damaged oligonucleotide and its replacement by a new DNA fragment. In transcription, TFIIH has an essential role in transcription initiation. When the pre-initiation complex (PIC) has been established, TFIIH is required for promoter opening and promoter escape. Phosphorylation of the C-terminal tail (CTD) of the largest subunit of RNA polymerase II by the kinase module TFIIK controls the initiation of transcription.</text>
</comment>
<feature type="transmembrane region" description="Helical" evidence="15">
    <location>
        <begin position="345"/>
        <end position="368"/>
    </location>
</feature>
<evidence type="ECO:0000313" key="17">
    <source>
        <dbReference type="EMBL" id="GAD97452.1"/>
    </source>
</evidence>
<evidence type="ECO:0000256" key="8">
    <source>
        <dbReference type="ARBA" id="ARBA00023015"/>
    </source>
</evidence>
<feature type="transmembrane region" description="Helical" evidence="15">
    <location>
        <begin position="149"/>
        <end position="171"/>
    </location>
</feature>
<feature type="domain" description="Major facilitator superfamily (MFS) profile" evidence="16">
    <location>
        <begin position="83"/>
        <end position="507"/>
    </location>
</feature>
<comment type="caution">
    <text evidence="17">The sequence shown here is derived from an EMBL/GenBank/DDBJ whole genome shotgun (WGS) entry which is preliminary data.</text>
</comment>
<evidence type="ECO:0000256" key="12">
    <source>
        <dbReference type="ARBA" id="ARBA00023242"/>
    </source>
</evidence>
<dbReference type="PANTHER" id="PTHR23502">
    <property type="entry name" value="MAJOR FACILITATOR SUPERFAMILY"/>
    <property type="match status" value="1"/>
</dbReference>
<evidence type="ECO:0000256" key="2">
    <source>
        <dbReference type="ARBA" id="ARBA00004123"/>
    </source>
</evidence>
<dbReference type="EMBL" id="BAUL01000200">
    <property type="protein sequence ID" value="GAD97452.1"/>
    <property type="molecule type" value="Genomic_DNA"/>
</dbReference>
<evidence type="ECO:0000256" key="3">
    <source>
        <dbReference type="ARBA" id="ARBA00004141"/>
    </source>
</evidence>
<dbReference type="FunFam" id="3.30.70.1220:FF:000002">
    <property type="entry name" value="RNA polymerase II transcription factor B subunit 5"/>
    <property type="match status" value="1"/>
</dbReference>
<dbReference type="Proteomes" id="UP000018001">
    <property type="component" value="Unassembled WGS sequence"/>
</dbReference>
<protein>
    <recommendedName>
        <fullName evidence="13">RNA polymerase II transcription factor B subunit 5</fullName>
    </recommendedName>
</protein>
<evidence type="ECO:0000259" key="16">
    <source>
        <dbReference type="PROSITE" id="PS50850"/>
    </source>
</evidence>
<dbReference type="InterPro" id="IPR020846">
    <property type="entry name" value="MFS_dom"/>
</dbReference>
<dbReference type="SUPFAM" id="SSF103473">
    <property type="entry name" value="MFS general substrate transporter"/>
    <property type="match status" value="1"/>
</dbReference>
<dbReference type="HOGENOM" id="CLU_008455_13_7_1"/>
<dbReference type="PANTHER" id="PTHR23502:SF2">
    <property type="entry name" value="TRANSPORTER, PUTATIVE (AFU_ORTHOLOGUE AFUA_2G08910)-RELATED"/>
    <property type="match status" value="1"/>
</dbReference>
<proteinExistence type="inferred from homology"/>
<keyword evidence="9 15" id="KW-0472">Membrane</keyword>
<comment type="similarity">
    <text evidence="4">Belongs to the TFB5 family.</text>
</comment>
<evidence type="ECO:0000256" key="9">
    <source>
        <dbReference type="ARBA" id="ARBA00023136"/>
    </source>
</evidence>
<evidence type="ECO:0000256" key="7">
    <source>
        <dbReference type="ARBA" id="ARBA00022989"/>
    </source>
</evidence>
<keyword evidence="12" id="KW-0539">Nucleus</keyword>
<feature type="transmembrane region" description="Helical" evidence="15">
    <location>
        <begin position="237"/>
        <end position="256"/>
    </location>
</feature>
<evidence type="ECO:0000256" key="6">
    <source>
        <dbReference type="ARBA" id="ARBA00022763"/>
    </source>
</evidence>
<evidence type="ECO:0000256" key="13">
    <source>
        <dbReference type="ARBA" id="ARBA00033339"/>
    </source>
</evidence>
<dbReference type="eggNOG" id="KOG3451">
    <property type="taxonomic scope" value="Eukaryota"/>
</dbReference>
<reference evidence="18" key="1">
    <citation type="journal article" date="2014" name="Genome Announc.">
        <title>Draft genome sequence of the formaldehyde-resistant fungus Byssochlamys spectabilis No. 5 (anamorph Paecilomyces variotii No. 5) (NBRC109023).</title>
        <authorList>
            <person name="Oka T."/>
            <person name="Ekino K."/>
            <person name="Fukuda K."/>
            <person name="Nomura Y."/>
        </authorList>
    </citation>
    <scope>NUCLEOTIDE SEQUENCE [LARGE SCALE GENOMIC DNA]</scope>
    <source>
        <strain evidence="18">No. 5 / NBRC 109023</strain>
    </source>
</reference>
<feature type="transmembrane region" description="Helical" evidence="15">
    <location>
        <begin position="208"/>
        <end position="231"/>
    </location>
</feature>
<feature type="transmembrane region" description="Helical" evidence="15">
    <location>
        <begin position="389"/>
        <end position="408"/>
    </location>
</feature>
<accession>V5G990</accession>
<dbReference type="Gene3D" id="3.30.70.1220">
    <property type="entry name" value="TFB5-like"/>
    <property type="match status" value="1"/>
</dbReference>
<keyword evidence="7 15" id="KW-1133">Transmembrane helix</keyword>
<feature type="transmembrane region" description="Helical" evidence="15">
    <location>
        <begin position="420"/>
        <end position="440"/>
    </location>
</feature>
<dbReference type="Pfam" id="PF07690">
    <property type="entry name" value="MFS_1"/>
    <property type="match status" value="1"/>
</dbReference>
<feature type="transmembrane region" description="Helical" evidence="15">
    <location>
        <begin position="84"/>
        <end position="107"/>
    </location>
</feature>
<keyword evidence="10" id="KW-0804">Transcription</keyword>
<organism evidence="17 18">
    <name type="scientific">Byssochlamys spectabilis (strain No. 5 / NBRC 109023)</name>
    <name type="common">Paecilomyces variotii</name>
    <dbReference type="NCBI Taxonomy" id="1356009"/>
    <lineage>
        <taxon>Eukaryota</taxon>
        <taxon>Fungi</taxon>
        <taxon>Dikarya</taxon>
        <taxon>Ascomycota</taxon>
        <taxon>Pezizomycotina</taxon>
        <taxon>Eurotiomycetes</taxon>
        <taxon>Eurotiomycetidae</taxon>
        <taxon>Eurotiales</taxon>
        <taxon>Thermoascaceae</taxon>
        <taxon>Paecilomyces</taxon>
    </lineage>
</organism>
<dbReference type="GO" id="GO:0000439">
    <property type="term" value="C:transcription factor TFIIH core complex"/>
    <property type="evidence" value="ECO:0007669"/>
    <property type="project" value="InterPro"/>
</dbReference>
<evidence type="ECO:0000256" key="14">
    <source>
        <dbReference type="SAM" id="MobiDB-lite"/>
    </source>
</evidence>
<dbReference type="OrthoDB" id="2585655at2759"/>
<dbReference type="InterPro" id="IPR009400">
    <property type="entry name" value="TFIIH_TTDA/Tfb5"/>
</dbReference>
<dbReference type="InParanoid" id="V5G990"/>
<feature type="transmembrane region" description="Helical" evidence="15">
    <location>
        <begin position="305"/>
        <end position="325"/>
    </location>
</feature>
<evidence type="ECO:0000313" key="18">
    <source>
        <dbReference type="Proteomes" id="UP000018001"/>
    </source>
</evidence>
<comment type="subcellular location">
    <subcellularLocation>
        <location evidence="3">Membrane</location>
        <topology evidence="3">Multi-pass membrane protein</topology>
    </subcellularLocation>
    <subcellularLocation>
        <location evidence="2">Nucleus</location>
    </subcellularLocation>
</comment>
<dbReference type="SUPFAM" id="SSF142897">
    <property type="entry name" value="TFB5-like"/>
    <property type="match status" value="1"/>
</dbReference>
<feature type="transmembrane region" description="Helical" evidence="15">
    <location>
        <begin position="483"/>
        <end position="502"/>
    </location>
</feature>
<sequence length="573" mass="64408">MAVTHTEDRAGVLDGGARSSHDAPADTKDASGRVDLEEKRDLDISLEHREYILQRHGTLELSPFPSASAADPLNWPSWKKHMNLSLVAFHALITTFIASGVIPAYQAFAEMFHVSLQEASYYTSVQILFLGVSPLFWKPISNRFGRRPVWLISTFCAAICNIGCAESKSYGSMMACRVLVAIFISPPIGIGSAVVTEMFFQHERGQKMGLWTLLVTLGPPTGPFIMGFVTYHVGWKWVYWIFAITNAVQFFGYLFFGPETRYVRENAPGVSTFKAEYLQFRRIDPTPLSLADFYQPLLFARYSDVLIPTISYAVVFAFACVLGTVEIPQLFEEKFEFNPQQIGLQFLGIIIGTVLGEQFGGPFSDFWMNRRTKQLRGQRPHPEYRLWSSYLGFICVIVGMVVFCVQIDRAVPMHWDVTPLVGIGIAAFGNQVTTTVLITYAIDCHPQHSASVGVFITLIRQIWGFIGPFWFPDMFTSLGLRGSAGLIAGLVAVVSVLPIMLLQWKGARVLIECDPSVKAIILKYDEERHDYIVEDLDDDRHLVIKESQLQNLKARLGRELDEKVMQPEESESE</sequence>
<gene>
    <name evidence="17" type="ORF">PVAR5_6127</name>
</gene>
<dbReference type="SMART" id="SM01395">
    <property type="entry name" value="Tbf5"/>
    <property type="match status" value="1"/>
</dbReference>
<dbReference type="PROSITE" id="PS50850">
    <property type="entry name" value="MFS"/>
    <property type="match status" value="1"/>
</dbReference>
<dbReference type="InterPro" id="IPR036259">
    <property type="entry name" value="MFS_trans_sf"/>
</dbReference>
<feature type="compositionally biased region" description="Basic and acidic residues" evidence="14">
    <location>
        <begin position="1"/>
        <end position="11"/>
    </location>
</feature>
<keyword evidence="5 15" id="KW-0812">Transmembrane</keyword>
<feature type="transmembrane region" description="Helical" evidence="15">
    <location>
        <begin position="177"/>
        <end position="196"/>
    </location>
</feature>
<evidence type="ECO:0000256" key="10">
    <source>
        <dbReference type="ARBA" id="ARBA00023163"/>
    </source>
</evidence>
<feature type="transmembrane region" description="Helical" evidence="15">
    <location>
        <begin position="119"/>
        <end position="137"/>
    </location>
</feature>
<name>V5G990_BYSSN</name>
<keyword evidence="11" id="KW-0234">DNA repair</keyword>
<dbReference type="eggNOG" id="KOG0255">
    <property type="taxonomic scope" value="Eukaryota"/>
</dbReference>
<dbReference type="Gene3D" id="1.20.1250.20">
    <property type="entry name" value="MFS general substrate transporter like domains"/>
    <property type="match status" value="1"/>
</dbReference>